<feature type="transmembrane region" description="Helical" evidence="2">
    <location>
        <begin position="32"/>
        <end position="53"/>
    </location>
</feature>
<feature type="compositionally biased region" description="Basic and acidic residues" evidence="1">
    <location>
        <begin position="325"/>
        <end position="335"/>
    </location>
</feature>
<keyword evidence="2" id="KW-0472">Membrane</keyword>
<dbReference type="AlphaFoldDB" id="A0A2R6P1Q2"/>
<dbReference type="Proteomes" id="UP000186601">
    <property type="component" value="Unassembled WGS sequence"/>
</dbReference>
<sequence>MTSPPSPVPSMAEIPLPPGYSLDQYMTLQGQLVTIAITTAVAMGVIGWDYLVLLPEEIVLYSKRDKKLWATPTTWLFVILRYSAFMATIPSLFFTSVQSQHCQAAVVLSTLGGVLVVASSGMIFCYRVLAIWHENRLVYGIVFFFYATMLACWIAVAVHYKAISGPPTPFGSNCQLQPIVSWAPISYASSVAFDTVVLALTLAKLHGRTMPRSHIGEQLSRDNITYFLLATATNIAVLSVQALGSAHDMIKPTAVPFATVMTVAMGSRVYLNLKLYDEKRQHPSGSGVIPLSVSGISSNSSHRAASEGRPYRDSQGAYRPSINPVREDKPQESWA</sequence>
<keyword evidence="2" id="KW-0812">Transmembrane</keyword>
<evidence type="ECO:0000313" key="3">
    <source>
        <dbReference type="EMBL" id="PSR83546.1"/>
    </source>
</evidence>
<accession>A0A2R6P1Q2</accession>
<dbReference type="OrthoDB" id="3235847at2759"/>
<feature type="transmembrane region" description="Helical" evidence="2">
    <location>
        <begin position="105"/>
        <end position="125"/>
    </location>
</feature>
<evidence type="ECO:0000256" key="2">
    <source>
        <dbReference type="SAM" id="Phobius"/>
    </source>
</evidence>
<feature type="transmembrane region" description="Helical" evidence="2">
    <location>
        <begin position="137"/>
        <end position="159"/>
    </location>
</feature>
<feature type="transmembrane region" description="Helical" evidence="2">
    <location>
        <begin position="74"/>
        <end position="93"/>
    </location>
</feature>
<reference evidence="3 4" key="1">
    <citation type="submission" date="2018-02" db="EMBL/GenBank/DDBJ databases">
        <title>Genome sequence of the basidiomycete white-rot fungus Phlebia centrifuga.</title>
        <authorList>
            <person name="Granchi Z."/>
            <person name="Peng M."/>
            <person name="de Vries R.P."/>
            <person name="Hilden K."/>
            <person name="Makela M.R."/>
            <person name="Grigoriev I."/>
            <person name="Riley R."/>
        </authorList>
    </citation>
    <scope>NUCLEOTIDE SEQUENCE [LARGE SCALE GENOMIC DNA]</scope>
    <source>
        <strain evidence="3 4">FBCC195</strain>
    </source>
</reference>
<protein>
    <submittedName>
        <fullName evidence="3">Uncharacterized protein</fullName>
    </submittedName>
</protein>
<feature type="transmembrane region" description="Helical" evidence="2">
    <location>
        <begin position="224"/>
        <end position="242"/>
    </location>
</feature>
<keyword evidence="2" id="KW-1133">Transmembrane helix</keyword>
<keyword evidence="4" id="KW-1185">Reference proteome</keyword>
<gene>
    <name evidence="3" type="ORF">PHLCEN_2v5700</name>
</gene>
<organism evidence="3 4">
    <name type="scientific">Hermanssonia centrifuga</name>
    <dbReference type="NCBI Taxonomy" id="98765"/>
    <lineage>
        <taxon>Eukaryota</taxon>
        <taxon>Fungi</taxon>
        <taxon>Dikarya</taxon>
        <taxon>Basidiomycota</taxon>
        <taxon>Agaricomycotina</taxon>
        <taxon>Agaricomycetes</taxon>
        <taxon>Polyporales</taxon>
        <taxon>Meruliaceae</taxon>
        <taxon>Hermanssonia</taxon>
    </lineage>
</organism>
<dbReference type="EMBL" id="MLYV02000557">
    <property type="protein sequence ID" value="PSR83546.1"/>
    <property type="molecule type" value="Genomic_DNA"/>
</dbReference>
<comment type="caution">
    <text evidence="3">The sequence shown here is derived from an EMBL/GenBank/DDBJ whole genome shotgun (WGS) entry which is preliminary data.</text>
</comment>
<feature type="region of interest" description="Disordered" evidence="1">
    <location>
        <begin position="281"/>
        <end position="335"/>
    </location>
</feature>
<feature type="compositionally biased region" description="Polar residues" evidence="1">
    <location>
        <begin position="294"/>
        <end position="303"/>
    </location>
</feature>
<feature type="transmembrane region" description="Helical" evidence="2">
    <location>
        <begin position="179"/>
        <end position="203"/>
    </location>
</feature>
<name>A0A2R6P1Q2_9APHY</name>
<feature type="transmembrane region" description="Helical" evidence="2">
    <location>
        <begin position="254"/>
        <end position="271"/>
    </location>
</feature>
<evidence type="ECO:0000313" key="4">
    <source>
        <dbReference type="Proteomes" id="UP000186601"/>
    </source>
</evidence>
<dbReference type="STRING" id="98765.A0A2R6P1Q2"/>
<proteinExistence type="predicted"/>
<evidence type="ECO:0000256" key="1">
    <source>
        <dbReference type="SAM" id="MobiDB-lite"/>
    </source>
</evidence>